<evidence type="ECO:0000313" key="2">
    <source>
        <dbReference type="Proteomes" id="UP000019149"/>
    </source>
</evidence>
<keyword evidence="2" id="KW-1185">Reference proteome</keyword>
<dbReference type="AlphaFoldDB" id="W6U0I6"/>
<dbReference type="KEGG" id="egl:EGR_10590"/>
<proteinExistence type="predicted"/>
<name>W6U0I6_ECHGR</name>
<dbReference type="RefSeq" id="XP_024345744.1">
    <property type="nucleotide sequence ID" value="XM_024499839.1"/>
</dbReference>
<evidence type="ECO:0000313" key="1">
    <source>
        <dbReference type="EMBL" id="EUB54548.1"/>
    </source>
</evidence>
<protein>
    <submittedName>
        <fullName evidence="1">Uncharacterized protein</fullName>
    </submittedName>
</protein>
<sequence>MCADVQAHCYINFINHARTLSPIGDKTFSFVIKENIYFHFNRSLILLSHLATQHPDAFNRTFSRLIN</sequence>
<dbReference type="GeneID" id="36346305"/>
<dbReference type="EMBL" id="APAU02000238">
    <property type="protein sequence ID" value="EUB54548.1"/>
    <property type="molecule type" value="Genomic_DNA"/>
</dbReference>
<dbReference type="CTD" id="36346305"/>
<accession>W6U0I6</accession>
<dbReference type="Proteomes" id="UP000019149">
    <property type="component" value="Unassembled WGS sequence"/>
</dbReference>
<comment type="caution">
    <text evidence="1">The sequence shown here is derived from an EMBL/GenBank/DDBJ whole genome shotgun (WGS) entry which is preliminary data.</text>
</comment>
<organism evidence="1 2">
    <name type="scientific">Echinococcus granulosus</name>
    <name type="common">Hydatid tapeworm</name>
    <dbReference type="NCBI Taxonomy" id="6210"/>
    <lineage>
        <taxon>Eukaryota</taxon>
        <taxon>Metazoa</taxon>
        <taxon>Spiralia</taxon>
        <taxon>Lophotrochozoa</taxon>
        <taxon>Platyhelminthes</taxon>
        <taxon>Cestoda</taxon>
        <taxon>Eucestoda</taxon>
        <taxon>Cyclophyllidea</taxon>
        <taxon>Taeniidae</taxon>
        <taxon>Echinococcus</taxon>
        <taxon>Echinococcus granulosus group</taxon>
    </lineage>
</organism>
<reference evidence="1 2" key="1">
    <citation type="journal article" date="2013" name="Nat. Genet.">
        <title>The genome of the hydatid tapeworm Echinococcus granulosus.</title>
        <authorList>
            <person name="Zheng H."/>
            <person name="Zhang W."/>
            <person name="Zhang L."/>
            <person name="Zhang Z."/>
            <person name="Li J."/>
            <person name="Lu G."/>
            <person name="Zhu Y."/>
            <person name="Wang Y."/>
            <person name="Huang Y."/>
            <person name="Liu J."/>
            <person name="Kang H."/>
            <person name="Chen J."/>
            <person name="Wang L."/>
            <person name="Chen A."/>
            <person name="Yu S."/>
            <person name="Gao Z."/>
            <person name="Jin L."/>
            <person name="Gu W."/>
            <person name="Wang Z."/>
            <person name="Zhao L."/>
            <person name="Shi B."/>
            <person name="Wen H."/>
            <person name="Lin R."/>
            <person name="Jones M.K."/>
            <person name="Brejova B."/>
            <person name="Vinar T."/>
            <person name="Zhao G."/>
            <person name="McManus D.P."/>
            <person name="Chen Z."/>
            <person name="Zhou Y."/>
            <person name="Wang S."/>
        </authorList>
    </citation>
    <scope>NUCLEOTIDE SEQUENCE [LARGE SCALE GENOMIC DNA]</scope>
</reference>
<gene>
    <name evidence="1" type="ORF">EGR_10590</name>
</gene>